<evidence type="ECO:0000313" key="2">
    <source>
        <dbReference type="Proteomes" id="UP000053676"/>
    </source>
</evidence>
<dbReference type="KEGG" id="nai:NECAME_14449"/>
<reference evidence="2" key="1">
    <citation type="journal article" date="2014" name="Nat. Genet.">
        <title>Genome of the human hookworm Necator americanus.</title>
        <authorList>
            <person name="Tang Y.T."/>
            <person name="Gao X."/>
            <person name="Rosa B.A."/>
            <person name="Abubucker S."/>
            <person name="Hallsworth-Pepin K."/>
            <person name="Martin J."/>
            <person name="Tyagi R."/>
            <person name="Heizer E."/>
            <person name="Zhang X."/>
            <person name="Bhonagiri-Palsikar V."/>
            <person name="Minx P."/>
            <person name="Warren W.C."/>
            <person name="Wang Q."/>
            <person name="Zhan B."/>
            <person name="Hotez P.J."/>
            <person name="Sternberg P.W."/>
            <person name="Dougall A."/>
            <person name="Gaze S.T."/>
            <person name="Mulvenna J."/>
            <person name="Sotillo J."/>
            <person name="Ranganathan S."/>
            <person name="Rabelo E.M."/>
            <person name="Wilson R.K."/>
            <person name="Felgner P.L."/>
            <person name="Bethony J."/>
            <person name="Hawdon J.M."/>
            <person name="Gasser R.B."/>
            <person name="Loukas A."/>
            <person name="Mitreva M."/>
        </authorList>
    </citation>
    <scope>NUCLEOTIDE SEQUENCE [LARGE SCALE GENOMIC DNA]</scope>
</reference>
<dbReference type="AlphaFoldDB" id="W2SMS5"/>
<protein>
    <submittedName>
        <fullName evidence="1">Uncharacterized protein</fullName>
    </submittedName>
</protein>
<accession>W2SMS5</accession>
<evidence type="ECO:0000313" key="1">
    <source>
        <dbReference type="EMBL" id="ETN70945.1"/>
    </source>
</evidence>
<keyword evidence="2" id="KW-1185">Reference proteome</keyword>
<dbReference type="Proteomes" id="UP000053676">
    <property type="component" value="Unassembled WGS sequence"/>
</dbReference>
<sequence length="105" mass="11521">MMNLFFFVRAGGTGAGTAVTLGDASSLAGGPRWIYFDALDDDIGSASSFAIIVGIVATDVDPFLLVDDVAFCMDVEESCKAHNHMQNEMEKIPWRIGYHKNYCFF</sequence>
<organism evidence="1 2">
    <name type="scientific">Necator americanus</name>
    <name type="common">Human hookworm</name>
    <dbReference type="NCBI Taxonomy" id="51031"/>
    <lineage>
        <taxon>Eukaryota</taxon>
        <taxon>Metazoa</taxon>
        <taxon>Ecdysozoa</taxon>
        <taxon>Nematoda</taxon>
        <taxon>Chromadorea</taxon>
        <taxon>Rhabditida</taxon>
        <taxon>Rhabditina</taxon>
        <taxon>Rhabditomorpha</taxon>
        <taxon>Strongyloidea</taxon>
        <taxon>Ancylostomatidae</taxon>
        <taxon>Bunostominae</taxon>
        <taxon>Necator</taxon>
    </lineage>
</organism>
<proteinExistence type="predicted"/>
<gene>
    <name evidence="1" type="ORF">NECAME_14449</name>
</gene>
<dbReference type="EMBL" id="KI668871">
    <property type="protein sequence ID" value="ETN70945.1"/>
    <property type="molecule type" value="Genomic_DNA"/>
</dbReference>
<name>W2SMS5_NECAM</name>